<organism evidence="1 2">
    <name type="scientific">Mucilaginibacter gotjawali</name>
    <dbReference type="NCBI Taxonomy" id="1550579"/>
    <lineage>
        <taxon>Bacteria</taxon>
        <taxon>Pseudomonadati</taxon>
        <taxon>Bacteroidota</taxon>
        <taxon>Sphingobacteriia</taxon>
        <taxon>Sphingobacteriales</taxon>
        <taxon>Sphingobacteriaceae</taxon>
        <taxon>Mucilaginibacter</taxon>
    </lineage>
</organism>
<evidence type="ECO:0000313" key="1">
    <source>
        <dbReference type="EMBL" id="BAU55644.1"/>
    </source>
</evidence>
<protein>
    <submittedName>
        <fullName evidence="1">Uncharacterized protein</fullName>
    </submittedName>
</protein>
<dbReference type="AlphaFoldDB" id="A0A0X8X931"/>
<dbReference type="Proteomes" id="UP000218263">
    <property type="component" value="Chromosome"/>
</dbReference>
<sequence>MHPFLTRLGIEPEVQAFFEPFYRADELRNLLFDYGDGVEHFGFAFHKVPFSQNFWMAGNRNFRQVRQVVICASAMEAVSWLKNKQAAFPFFDGLLFLSAGVYPLPVHYRWIADHLSVKEFRLVFGRDLTGRVADLKLAAGIRQWPVEIYHHDDKIVVSFRSEVFFFSQETFSLNAFEKAAKYRFGIPADKPKGFDSYFDQLKANAFFAT</sequence>
<accession>A0A0X8X931</accession>
<gene>
    <name evidence="1" type="ORF">MgSA37_03835</name>
</gene>
<dbReference type="EMBL" id="AP017313">
    <property type="protein sequence ID" value="BAU55644.1"/>
    <property type="molecule type" value="Genomic_DNA"/>
</dbReference>
<dbReference type="OrthoDB" id="796066at2"/>
<evidence type="ECO:0000313" key="2">
    <source>
        <dbReference type="Proteomes" id="UP000218263"/>
    </source>
</evidence>
<dbReference type="KEGG" id="mgot:MgSA37_03835"/>
<proteinExistence type="predicted"/>
<name>A0A0X8X931_9SPHI</name>
<reference evidence="1 2" key="1">
    <citation type="submission" date="2015-12" db="EMBL/GenBank/DDBJ databases">
        <title>Genome sequence of Mucilaginibacter gotjawali.</title>
        <authorList>
            <person name="Lee J.S."/>
            <person name="Lee K.C."/>
            <person name="Kim K.K."/>
            <person name="Lee B.W."/>
        </authorList>
    </citation>
    <scope>NUCLEOTIDE SEQUENCE [LARGE SCALE GENOMIC DNA]</scope>
    <source>
        <strain evidence="1 2">SA3-7</strain>
    </source>
</reference>
<keyword evidence="2" id="KW-1185">Reference proteome</keyword>
<dbReference type="RefSeq" id="WP_096354037.1">
    <property type="nucleotide sequence ID" value="NZ_AP017313.1"/>
</dbReference>